<keyword evidence="8" id="KW-0378">Hydrolase</keyword>
<dbReference type="PROSITE" id="PS50112">
    <property type="entry name" value="PAS"/>
    <property type="match status" value="1"/>
</dbReference>
<evidence type="ECO:0000256" key="6">
    <source>
        <dbReference type="ARBA" id="ARBA00022741"/>
    </source>
</evidence>
<evidence type="ECO:0000256" key="8">
    <source>
        <dbReference type="ARBA" id="ARBA00022801"/>
    </source>
</evidence>
<dbReference type="InterPro" id="IPR001932">
    <property type="entry name" value="PPM-type_phosphatase-like_dom"/>
</dbReference>
<dbReference type="CDD" id="cd16936">
    <property type="entry name" value="HATPase_RsbW-like"/>
    <property type="match status" value="1"/>
</dbReference>
<keyword evidence="16" id="KW-1185">Reference proteome</keyword>
<comment type="subcellular location">
    <subcellularLocation>
        <location evidence="1">Cell membrane</location>
        <topology evidence="1">Multi-pass membrane protein</topology>
    </subcellularLocation>
</comment>
<dbReference type="SUPFAM" id="SSF103190">
    <property type="entry name" value="Sensory domain-like"/>
    <property type="match status" value="1"/>
</dbReference>
<dbReference type="InterPro" id="IPR036890">
    <property type="entry name" value="HATPase_C_sf"/>
</dbReference>
<dbReference type="SUPFAM" id="SSF55785">
    <property type="entry name" value="PYP-like sensor domain (PAS domain)"/>
    <property type="match status" value="1"/>
</dbReference>
<proteinExistence type="predicted"/>
<dbReference type="InterPro" id="IPR029016">
    <property type="entry name" value="GAF-like_dom_sf"/>
</dbReference>
<gene>
    <name evidence="15" type="ORF">TPA0910_78700</name>
</gene>
<dbReference type="Pfam" id="PF17203">
    <property type="entry name" value="sCache_3_2"/>
    <property type="match status" value="1"/>
</dbReference>
<feature type="transmembrane region" description="Helical" evidence="13">
    <location>
        <begin position="178"/>
        <end position="198"/>
    </location>
</feature>
<sequence>MKVRSVLGSRSVGGQVCALMLIIVTLLVLAAGATLSLQARGSRDNQARGRALTVARTFATAPGVQQALESRHPSATLQPFAETIRHRAGVDSIVVTSPRGVRYTHPDPELIGKRVGRPLYPATVGRTFTDEVPGVTRAAPTIRATVPVTGARGRVIGVVSVGVSIPSVARSVGRQLPVIYGSTAAALLLGAGGAALVARRLRRQTHRLGPAEITRMYEQHDAVLRSVREGVLILDDEGRLLLANDEALRLLGLTPGAHGQRISGVGLPPGIAGLLASGRAATDEVHQVGDRLLAVNQRPAERAGQPWGSVATLRDTTELRALTDKADRAYARLRLLYEASVRVGTSLDMERTAEELARVAVPRFADFATVDLHEAVLRGEEPGDRDAAMRRVGFSGIREDSPLRRVGERVSALPAAQRAGGTGRARGFAVRDLPSFPGWTPQEPERVERLAQYGIHSTLTVPLSGRGVRLGQAAFWRSGDAPPFDEEDRSFAEELAGQAAVAIDNARRYAREHATTLALQESMLPRGSPEQQAVTAAHRYLPAPSGVRGDWFDVIPLSGARVALVVGDVVGRGLHAAATMGRLRTAVRNFSVVDLPPDELLARLDDVVDQLDREDTAVGGGVGAAGATCLYAVYDPVSRYCTLARAGHPPPALVHPDGAATFLDLPAGPPLGLGGRPYEATGTRLPEGSRLVLYTNGLVQDREHDIESGLDRLRATLTDADPDPERVCDAVMAALLSQRRTDDVCLLVARTTALDERQVVSWELPSDPEVVARMRAAVARTLADWNLEEAAFTTELVVSELLGNAIRHAVGPVRLRLLRNRALICEVADGSTTAPHLRRAATTDEGGRGLFLVAQMVQRWGTRYTSKGKIIWTEQDLPAAEPARRRPGR</sequence>
<evidence type="ECO:0000256" key="13">
    <source>
        <dbReference type="SAM" id="Phobius"/>
    </source>
</evidence>
<evidence type="ECO:0000256" key="9">
    <source>
        <dbReference type="ARBA" id="ARBA00022840"/>
    </source>
</evidence>
<keyword evidence="3" id="KW-0597">Phosphoprotein</keyword>
<evidence type="ECO:0000256" key="10">
    <source>
        <dbReference type="ARBA" id="ARBA00022989"/>
    </source>
</evidence>
<evidence type="ECO:0000256" key="5">
    <source>
        <dbReference type="ARBA" id="ARBA00022692"/>
    </source>
</evidence>
<evidence type="ECO:0000256" key="11">
    <source>
        <dbReference type="ARBA" id="ARBA00023012"/>
    </source>
</evidence>
<dbReference type="Gene3D" id="3.30.450.20">
    <property type="entry name" value="PAS domain"/>
    <property type="match status" value="2"/>
</dbReference>
<evidence type="ECO:0000313" key="15">
    <source>
        <dbReference type="EMBL" id="GHJ33437.1"/>
    </source>
</evidence>
<evidence type="ECO:0000256" key="3">
    <source>
        <dbReference type="ARBA" id="ARBA00022553"/>
    </source>
</evidence>
<dbReference type="Pfam" id="PF13581">
    <property type="entry name" value="HATPase_c_2"/>
    <property type="match status" value="1"/>
</dbReference>
<dbReference type="GO" id="GO:0016301">
    <property type="term" value="F:kinase activity"/>
    <property type="evidence" value="ECO:0007669"/>
    <property type="project" value="UniProtKB-KW"/>
</dbReference>
<dbReference type="Pfam" id="PF07228">
    <property type="entry name" value="SpoIIE"/>
    <property type="match status" value="1"/>
</dbReference>
<dbReference type="InterPro" id="IPR033463">
    <property type="entry name" value="sCache_3"/>
</dbReference>
<keyword evidence="4" id="KW-0808">Transferase</keyword>
<dbReference type="PANTHER" id="PTHR43156:SF2">
    <property type="entry name" value="STAGE II SPORULATION PROTEIN E"/>
    <property type="match status" value="1"/>
</dbReference>
<keyword evidence="7 15" id="KW-0418">Kinase</keyword>
<keyword evidence="11" id="KW-0902">Two-component regulatory system</keyword>
<evidence type="ECO:0000256" key="1">
    <source>
        <dbReference type="ARBA" id="ARBA00004651"/>
    </source>
</evidence>
<evidence type="ECO:0000256" key="2">
    <source>
        <dbReference type="ARBA" id="ARBA00022475"/>
    </source>
</evidence>
<dbReference type="SMART" id="SM00065">
    <property type="entry name" value="GAF"/>
    <property type="match status" value="1"/>
</dbReference>
<dbReference type="PANTHER" id="PTHR43156">
    <property type="entry name" value="STAGE II SPORULATION PROTEIN E-RELATED"/>
    <property type="match status" value="1"/>
</dbReference>
<reference evidence="15" key="1">
    <citation type="submission" date="2024-05" db="EMBL/GenBank/DDBJ databases">
        <title>Whole genome shotgun sequence of Streptomyces hygroscopicus NBRC 113678.</title>
        <authorList>
            <person name="Komaki H."/>
            <person name="Tamura T."/>
        </authorList>
    </citation>
    <scope>NUCLEOTIDE SEQUENCE</scope>
    <source>
        <strain evidence="15">N11-34</strain>
    </source>
</reference>
<name>A0ABQ3UCU1_STRHY</name>
<dbReference type="InterPro" id="IPR035965">
    <property type="entry name" value="PAS-like_dom_sf"/>
</dbReference>
<dbReference type="InterPro" id="IPR003018">
    <property type="entry name" value="GAF"/>
</dbReference>
<dbReference type="InterPro" id="IPR052016">
    <property type="entry name" value="Bact_Sigma-Reg"/>
</dbReference>
<organism evidence="15 16">
    <name type="scientific">Streptomyces hygroscopicus</name>
    <dbReference type="NCBI Taxonomy" id="1912"/>
    <lineage>
        <taxon>Bacteria</taxon>
        <taxon>Bacillati</taxon>
        <taxon>Actinomycetota</taxon>
        <taxon>Actinomycetes</taxon>
        <taxon>Kitasatosporales</taxon>
        <taxon>Streptomycetaceae</taxon>
        <taxon>Streptomyces</taxon>
        <taxon>Streptomyces violaceusniger group</taxon>
    </lineage>
</organism>
<dbReference type="InterPro" id="IPR029151">
    <property type="entry name" value="Sensor-like_sf"/>
</dbReference>
<dbReference type="SUPFAM" id="SSF81606">
    <property type="entry name" value="PP2C-like"/>
    <property type="match status" value="1"/>
</dbReference>
<feature type="transmembrane region" description="Helical" evidence="13">
    <location>
        <begin position="12"/>
        <end position="35"/>
    </location>
</feature>
<dbReference type="Pfam" id="PF13185">
    <property type="entry name" value="GAF_2"/>
    <property type="match status" value="1"/>
</dbReference>
<dbReference type="Gene3D" id="3.30.450.40">
    <property type="match status" value="1"/>
</dbReference>
<keyword evidence="5 13" id="KW-0812">Transmembrane</keyword>
<feature type="domain" description="PAS" evidence="14">
    <location>
        <begin position="216"/>
        <end position="255"/>
    </location>
</feature>
<keyword evidence="9" id="KW-0067">ATP-binding</keyword>
<evidence type="ECO:0000313" key="16">
    <source>
        <dbReference type="Proteomes" id="UP001054854"/>
    </source>
</evidence>
<protein>
    <submittedName>
        <fullName evidence="15">Histidine kinase</fullName>
    </submittedName>
</protein>
<comment type="caution">
    <text evidence="15">The sequence shown here is derived from an EMBL/GenBank/DDBJ whole genome shotgun (WGS) entry which is preliminary data.</text>
</comment>
<accession>A0ABQ3UCU1</accession>
<keyword evidence="2" id="KW-1003">Cell membrane</keyword>
<keyword evidence="12 13" id="KW-0472">Membrane</keyword>
<dbReference type="SMART" id="SM00331">
    <property type="entry name" value="PP2C_SIG"/>
    <property type="match status" value="1"/>
</dbReference>
<dbReference type="InterPro" id="IPR036457">
    <property type="entry name" value="PPM-type-like_dom_sf"/>
</dbReference>
<keyword evidence="10 13" id="KW-1133">Transmembrane helix</keyword>
<dbReference type="Gene3D" id="3.30.565.10">
    <property type="entry name" value="Histidine kinase-like ATPase, C-terminal domain"/>
    <property type="match status" value="1"/>
</dbReference>
<dbReference type="InterPro" id="IPR003594">
    <property type="entry name" value="HATPase_dom"/>
</dbReference>
<evidence type="ECO:0000256" key="12">
    <source>
        <dbReference type="ARBA" id="ARBA00023136"/>
    </source>
</evidence>
<dbReference type="EMBL" id="BNEK01000005">
    <property type="protein sequence ID" value="GHJ33437.1"/>
    <property type="molecule type" value="Genomic_DNA"/>
</dbReference>
<evidence type="ECO:0000256" key="4">
    <source>
        <dbReference type="ARBA" id="ARBA00022679"/>
    </source>
</evidence>
<evidence type="ECO:0000259" key="14">
    <source>
        <dbReference type="PROSITE" id="PS50112"/>
    </source>
</evidence>
<keyword evidence="6" id="KW-0547">Nucleotide-binding</keyword>
<dbReference type="SUPFAM" id="SSF55874">
    <property type="entry name" value="ATPase domain of HSP90 chaperone/DNA topoisomerase II/histidine kinase"/>
    <property type="match status" value="1"/>
</dbReference>
<dbReference type="Proteomes" id="UP001054854">
    <property type="component" value="Unassembled WGS sequence"/>
</dbReference>
<dbReference type="Pfam" id="PF13188">
    <property type="entry name" value="PAS_8"/>
    <property type="match status" value="1"/>
</dbReference>
<dbReference type="SUPFAM" id="SSF55781">
    <property type="entry name" value="GAF domain-like"/>
    <property type="match status" value="1"/>
</dbReference>
<dbReference type="Gene3D" id="3.60.40.10">
    <property type="entry name" value="PPM-type phosphatase domain"/>
    <property type="match status" value="1"/>
</dbReference>
<dbReference type="CDD" id="cd00130">
    <property type="entry name" value="PAS"/>
    <property type="match status" value="1"/>
</dbReference>
<evidence type="ECO:0000256" key="7">
    <source>
        <dbReference type="ARBA" id="ARBA00022777"/>
    </source>
</evidence>
<dbReference type="InterPro" id="IPR000014">
    <property type="entry name" value="PAS"/>
</dbReference>